<evidence type="ECO:0000259" key="13">
    <source>
        <dbReference type="Pfam" id="PF02771"/>
    </source>
</evidence>
<dbReference type="Gene3D" id="1.20.140.10">
    <property type="entry name" value="Butyryl-CoA Dehydrogenase, subunit A, domain 3"/>
    <property type="match status" value="1"/>
</dbReference>
<gene>
    <name evidence="15" type="ORF">ATO7_15862</name>
</gene>
<evidence type="ECO:0000256" key="2">
    <source>
        <dbReference type="ARBA" id="ARBA00009347"/>
    </source>
</evidence>
<evidence type="ECO:0000256" key="7">
    <source>
        <dbReference type="ARBA" id="ARBA00058683"/>
    </source>
</evidence>
<dbReference type="OrthoDB" id="9764895at2"/>
<dbReference type="EC" id="1.3.99.41" evidence="8"/>
<dbReference type="GO" id="GO:0003995">
    <property type="term" value="F:acyl-CoA dehydrogenase activity"/>
    <property type="evidence" value="ECO:0007669"/>
    <property type="project" value="InterPro"/>
</dbReference>
<evidence type="ECO:0000256" key="8">
    <source>
        <dbReference type="ARBA" id="ARBA00066694"/>
    </source>
</evidence>
<feature type="domain" description="Acyl-CoA oxidase/dehydrogenase middle" evidence="12">
    <location>
        <begin position="162"/>
        <end position="271"/>
    </location>
</feature>
<dbReference type="InterPro" id="IPR006089">
    <property type="entry name" value="Acyl-CoA_DH_CS"/>
</dbReference>
<dbReference type="InterPro" id="IPR037069">
    <property type="entry name" value="AcylCoA_DH/ox_N_sf"/>
</dbReference>
<dbReference type="Pfam" id="PF02771">
    <property type="entry name" value="Acyl-CoA_dh_N"/>
    <property type="match status" value="1"/>
</dbReference>
<comment type="cofactor">
    <cofactor evidence="1 10">
        <name>FAD</name>
        <dbReference type="ChEBI" id="CHEBI:57692"/>
    </cofactor>
</comment>
<protein>
    <recommendedName>
        <fullName evidence="9">3-methylmercaptopropionyl-CoA dehydrogenase</fullName>
        <ecNumber evidence="8">1.3.99.41</ecNumber>
    </recommendedName>
</protein>
<dbReference type="SUPFAM" id="SSF56645">
    <property type="entry name" value="Acyl-CoA dehydrogenase NM domain-like"/>
    <property type="match status" value="1"/>
</dbReference>
<evidence type="ECO:0000256" key="10">
    <source>
        <dbReference type="RuleBase" id="RU362125"/>
    </source>
</evidence>
<comment type="similarity">
    <text evidence="2 10">Belongs to the acyl-CoA dehydrogenase family.</text>
</comment>
<evidence type="ECO:0000259" key="11">
    <source>
        <dbReference type="Pfam" id="PF00441"/>
    </source>
</evidence>
<evidence type="ECO:0000256" key="9">
    <source>
        <dbReference type="ARBA" id="ARBA00069043"/>
    </source>
</evidence>
<name>A0A1Y1SAD7_9GAMM</name>
<dbReference type="RefSeq" id="WP_083563418.1">
    <property type="nucleotide sequence ID" value="NZ_AQQV01000005.1"/>
</dbReference>
<keyword evidence="5 10" id="KW-0560">Oxidoreductase</keyword>
<evidence type="ECO:0000256" key="5">
    <source>
        <dbReference type="ARBA" id="ARBA00023002"/>
    </source>
</evidence>
<evidence type="ECO:0000256" key="3">
    <source>
        <dbReference type="ARBA" id="ARBA00022630"/>
    </source>
</evidence>
<dbReference type="FunFam" id="2.40.110.10:FF:000031">
    <property type="entry name" value="Acyl-CoA dehydrogenase, putative"/>
    <property type="match status" value="1"/>
</dbReference>
<dbReference type="AlphaFoldDB" id="A0A1Y1SAD7"/>
<comment type="caution">
    <text evidence="15">The sequence shown here is derived from an EMBL/GenBank/DDBJ whole genome shotgun (WGS) entry which is preliminary data.</text>
</comment>
<dbReference type="EMBL" id="AQQV01000005">
    <property type="protein sequence ID" value="ORE85274.1"/>
    <property type="molecule type" value="Genomic_DNA"/>
</dbReference>
<evidence type="ECO:0000259" key="14">
    <source>
        <dbReference type="Pfam" id="PF12806"/>
    </source>
</evidence>
<proteinExistence type="inferred from homology"/>
<evidence type="ECO:0000256" key="6">
    <source>
        <dbReference type="ARBA" id="ARBA00051388"/>
    </source>
</evidence>
<evidence type="ECO:0000256" key="1">
    <source>
        <dbReference type="ARBA" id="ARBA00001974"/>
    </source>
</evidence>
<comment type="catalytic activity">
    <reaction evidence="6">
        <text>3-(methylsulfanyl)propanoyl-CoA + oxidized [electron-transfer flavoprotein] + H(+) = 3-(methylsulfanyl)acryloyl-CoA + reduced [electron-transfer flavoprotein]</text>
        <dbReference type="Rhea" id="RHEA:52612"/>
        <dbReference type="Rhea" id="RHEA-COMP:10685"/>
        <dbReference type="Rhea" id="RHEA-COMP:10686"/>
        <dbReference type="ChEBI" id="CHEBI:15378"/>
        <dbReference type="ChEBI" id="CHEBI:57692"/>
        <dbReference type="ChEBI" id="CHEBI:58307"/>
        <dbReference type="ChEBI" id="CHEBI:82815"/>
        <dbReference type="ChEBI" id="CHEBI:84994"/>
        <dbReference type="EC" id="1.3.99.41"/>
    </reaction>
    <physiologicalReaction direction="left-to-right" evidence="6">
        <dbReference type="Rhea" id="RHEA:52613"/>
    </physiologicalReaction>
</comment>
<dbReference type="PROSITE" id="PS00072">
    <property type="entry name" value="ACYL_COA_DH_1"/>
    <property type="match status" value="1"/>
</dbReference>
<dbReference type="InterPro" id="IPR036250">
    <property type="entry name" value="AcylCo_DH-like_C"/>
</dbReference>
<dbReference type="Gene3D" id="1.10.540.10">
    <property type="entry name" value="Acyl-CoA dehydrogenase/oxidase, N-terminal domain"/>
    <property type="match status" value="1"/>
</dbReference>
<dbReference type="Gene3D" id="2.40.110.10">
    <property type="entry name" value="Butyryl-CoA Dehydrogenase, subunit A, domain 2"/>
    <property type="match status" value="1"/>
</dbReference>
<dbReference type="InterPro" id="IPR025878">
    <property type="entry name" value="Acyl-CoA_dh-like_C_dom"/>
</dbReference>
<dbReference type="Pfam" id="PF02770">
    <property type="entry name" value="Acyl-CoA_dh_M"/>
    <property type="match status" value="1"/>
</dbReference>
<dbReference type="InterPro" id="IPR009100">
    <property type="entry name" value="AcylCoA_DH/oxidase_NM_dom_sf"/>
</dbReference>
<feature type="domain" description="Acyl-CoA dehydrogenase/oxidase N-terminal" evidence="13">
    <location>
        <begin position="43"/>
        <end position="157"/>
    </location>
</feature>
<dbReference type="InterPro" id="IPR046373">
    <property type="entry name" value="Acyl-CoA_Oxase/DH_mid-dom_sf"/>
</dbReference>
<accession>A0A1Y1SAD7</accession>
<dbReference type="PANTHER" id="PTHR42803">
    <property type="entry name" value="ACYL-COA DEHYDROGENASE"/>
    <property type="match status" value="1"/>
</dbReference>
<feature type="domain" description="Acetyl-CoA dehydrogenase-like C-terminal" evidence="14">
    <location>
        <begin position="460"/>
        <end position="579"/>
    </location>
</feature>
<comment type="function">
    <text evidence="7">Involved in the assimilation of dimethylsulphoniopropionate (DMSP), an important compound in the fixation of carbon in marine phytoplankton, by mediating the conversion of 3-(methylthio)propanoyl-CoA (MMPA-CoA) to 3-(methylthio)acryloyl-CoA (MTA-CoA).</text>
</comment>
<reference evidence="15 16" key="1">
    <citation type="submission" date="2013-04" db="EMBL/GenBank/DDBJ databases">
        <title>Oceanococcus atlanticus 22II-S10r2 Genome Sequencing.</title>
        <authorList>
            <person name="Lai Q."/>
            <person name="Li G."/>
            <person name="Shao Z."/>
        </authorList>
    </citation>
    <scope>NUCLEOTIDE SEQUENCE [LARGE SCALE GENOMIC DNA]</scope>
    <source>
        <strain evidence="15 16">22II-S10r2</strain>
    </source>
</reference>
<keyword evidence="3 10" id="KW-0285">Flavoprotein</keyword>
<dbReference type="InterPro" id="IPR006091">
    <property type="entry name" value="Acyl-CoA_Oxase/DH_mid-dom"/>
</dbReference>
<evidence type="ECO:0000313" key="16">
    <source>
        <dbReference type="Proteomes" id="UP000192342"/>
    </source>
</evidence>
<dbReference type="InterPro" id="IPR009075">
    <property type="entry name" value="AcylCo_DH/oxidase_C"/>
</dbReference>
<feature type="domain" description="Acyl-CoA dehydrogenase/oxidase C-terminal" evidence="11">
    <location>
        <begin position="281"/>
        <end position="447"/>
    </location>
</feature>
<evidence type="ECO:0000313" key="15">
    <source>
        <dbReference type="EMBL" id="ORE85274.1"/>
    </source>
</evidence>
<evidence type="ECO:0000259" key="12">
    <source>
        <dbReference type="Pfam" id="PF02770"/>
    </source>
</evidence>
<organism evidence="15 16">
    <name type="scientific">Oceanococcus atlanticus</name>
    <dbReference type="NCBI Taxonomy" id="1317117"/>
    <lineage>
        <taxon>Bacteria</taxon>
        <taxon>Pseudomonadati</taxon>
        <taxon>Pseudomonadota</taxon>
        <taxon>Gammaproteobacteria</taxon>
        <taxon>Chromatiales</taxon>
        <taxon>Oceanococcaceae</taxon>
        <taxon>Oceanococcus</taxon>
    </lineage>
</organism>
<sequence>MAEYKAPERDIKFALRNVLNVDQLAELDVFADATPDIIDGVIDEAAKFIEARLLPLRESGDAQGCKVADNVVTVPDGYAEAYRDFVESGWVGLCNDPQWGGQGLPYTLSKVVEEMTCAANVAFDLYPSLTNGCFEALQAHASDEQKATYLPKLGTGEWTGTMCITEPQAGSDLAAVRTKAVKQADGSYRISGMKIFITSGEHEMTDNIVHYVLARCDDSPEGIKGLSTFIVPKYLVNSDGSLGERNPVKCQAIEHKMGINASVTCVMVFEEAIGYLVGDQNRGIMNMFTMMNLARIMVGYQGLGQAELATQNAIRYAKERIQGKTLTGGDGPIADHPDVRRMLMTMKAYTEAARVMAYETAIHVDLAHQHPDASVREDANDWVELTTPLVKAFCTDLAVENGSSAIQVYGGHGFIKEHGIEQIVRDSKILCLYEGTNGIQAMDLVRRKLQLHGGRLAQRFFDRVRVAINDAESELDFISAPLDRALTALEATTQWLRDRFNDNPNDAGAGAVQYQRAFALTMLGYNWLRMADAALAYTDDADFKAAKLATARFFATRLLPEVHSLLEAVEAGDNGMMDLALDAL</sequence>
<dbReference type="Pfam" id="PF12806">
    <property type="entry name" value="Acyl-CoA_dh_C"/>
    <property type="match status" value="1"/>
</dbReference>
<evidence type="ECO:0000256" key="4">
    <source>
        <dbReference type="ARBA" id="ARBA00022827"/>
    </source>
</evidence>
<dbReference type="GO" id="GO:0050660">
    <property type="term" value="F:flavin adenine dinucleotide binding"/>
    <property type="evidence" value="ECO:0007669"/>
    <property type="project" value="InterPro"/>
</dbReference>
<dbReference type="Proteomes" id="UP000192342">
    <property type="component" value="Unassembled WGS sequence"/>
</dbReference>
<dbReference type="SUPFAM" id="SSF47203">
    <property type="entry name" value="Acyl-CoA dehydrogenase C-terminal domain-like"/>
    <property type="match status" value="1"/>
</dbReference>
<dbReference type="Pfam" id="PF00441">
    <property type="entry name" value="Acyl-CoA_dh_1"/>
    <property type="match status" value="1"/>
</dbReference>
<dbReference type="STRING" id="1317117.ATO7_15862"/>
<dbReference type="InterPro" id="IPR052166">
    <property type="entry name" value="Diverse_Acyl-CoA_DH"/>
</dbReference>
<dbReference type="InterPro" id="IPR013786">
    <property type="entry name" value="AcylCoA_DH/ox_N"/>
</dbReference>
<dbReference type="PANTHER" id="PTHR42803:SF1">
    <property type="entry name" value="BROAD-SPECIFICITY LINEAR ACYL-COA DEHYDROGENASE FADE5"/>
    <property type="match status" value="1"/>
</dbReference>
<keyword evidence="16" id="KW-1185">Reference proteome</keyword>
<keyword evidence="4 10" id="KW-0274">FAD</keyword>